<organism evidence="1 2">
    <name type="scientific">Salipaludibacillus aurantiacus</name>
    <dbReference type="NCBI Taxonomy" id="1601833"/>
    <lineage>
        <taxon>Bacteria</taxon>
        <taxon>Bacillati</taxon>
        <taxon>Bacillota</taxon>
        <taxon>Bacilli</taxon>
        <taxon>Bacillales</taxon>
        <taxon>Bacillaceae</taxon>
    </lineage>
</organism>
<reference evidence="2" key="1">
    <citation type="submission" date="2016-10" db="EMBL/GenBank/DDBJ databases">
        <authorList>
            <person name="Varghese N."/>
            <person name="Submissions S."/>
        </authorList>
    </citation>
    <scope>NUCLEOTIDE SEQUENCE [LARGE SCALE GENOMIC DNA]</scope>
    <source>
        <strain evidence="2">S9</strain>
    </source>
</reference>
<gene>
    <name evidence="1" type="ORF">SAMN05518684_1155</name>
</gene>
<dbReference type="AntiFam" id="ANF00272">
    <property type="entry name" value="Translation of CRISPR region"/>
</dbReference>
<protein>
    <submittedName>
        <fullName evidence="1">Uncharacterized protein</fullName>
    </submittedName>
</protein>
<name>A0A1H9W843_9BACI</name>
<accession>A0A1H9W843</accession>
<sequence>MLYWLNSSPPLRSFQSTHPHGMRHNDKTGEQSIKKVISIHASTWDATSACGSLTPGVPISIHASTWDATHSLRSVLVSTDFNPRIHMGCDANLFQGDWEGLWISIHASTWDATCRYSNTFRMLSFQSTHPHGMRLGYILFFSEKIDFNPRIHMGCDSPTILNVYGVLSFQSTHPHGMRQTMDKVMGVSQTISIHASTWDATRQPACDRLDGHISIHASTWDATPSCLVTHTMTGFQSTHPHGMRPTHSTTTKTTVIFQSTHPHGMRRPTLRPC</sequence>
<dbReference type="EMBL" id="FOGT01000015">
    <property type="protein sequence ID" value="SES29951.1"/>
    <property type="molecule type" value="Genomic_DNA"/>
</dbReference>
<proteinExistence type="predicted"/>
<dbReference type="Proteomes" id="UP000198571">
    <property type="component" value="Unassembled WGS sequence"/>
</dbReference>
<keyword evidence="2" id="KW-1185">Reference proteome</keyword>
<dbReference type="AlphaFoldDB" id="A0A1H9W843"/>
<evidence type="ECO:0000313" key="2">
    <source>
        <dbReference type="Proteomes" id="UP000198571"/>
    </source>
</evidence>
<evidence type="ECO:0000313" key="1">
    <source>
        <dbReference type="EMBL" id="SES29951.1"/>
    </source>
</evidence>